<dbReference type="RefSeq" id="XP_070882152.1">
    <property type="nucleotide sequence ID" value="XM_071030182.1"/>
</dbReference>
<dbReference type="GeneID" id="98145254"/>
<gene>
    <name evidence="1" type="ORF">BJX67DRAFT_364382</name>
</gene>
<evidence type="ECO:0000313" key="1">
    <source>
        <dbReference type="EMBL" id="KAL2863173.1"/>
    </source>
</evidence>
<reference evidence="1 2" key="1">
    <citation type="submission" date="2024-07" db="EMBL/GenBank/DDBJ databases">
        <title>Section-level genome sequencing and comparative genomics of Aspergillus sections Usti and Cavernicolus.</title>
        <authorList>
            <consortium name="Lawrence Berkeley National Laboratory"/>
            <person name="Nybo J.L."/>
            <person name="Vesth T.C."/>
            <person name="Theobald S."/>
            <person name="Frisvad J.C."/>
            <person name="Larsen T.O."/>
            <person name="Kjaerboelling I."/>
            <person name="Rothschild-Mancinelli K."/>
            <person name="Lyhne E.K."/>
            <person name="Kogle M.E."/>
            <person name="Barry K."/>
            <person name="Clum A."/>
            <person name="Na H."/>
            <person name="Ledsgaard L."/>
            <person name="Lin J."/>
            <person name="Lipzen A."/>
            <person name="Kuo A."/>
            <person name="Riley R."/>
            <person name="Mondo S."/>
            <person name="Labutti K."/>
            <person name="Haridas S."/>
            <person name="Pangalinan J."/>
            <person name="Salamov A.A."/>
            <person name="Simmons B.A."/>
            <person name="Magnuson J.K."/>
            <person name="Chen J."/>
            <person name="Drula E."/>
            <person name="Henrissat B."/>
            <person name="Wiebenga A."/>
            <person name="Lubbers R.J."/>
            <person name="Gomes A.C."/>
            <person name="Macurrencykelacurrency M.R."/>
            <person name="Stajich J."/>
            <person name="Grigoriev I.V."/>
            <person name="Mortensen U.H."/>
            <person name="De Vries R.P."/>
            <person name="Baker S.E."/>
            <person name="Andersen M.R."/>
        </authorList>
    </citation>
    <scope>NUCLEOTIDE SEQUENCE [LARGE SCALE GENOMIC DNA]</scope>
    <source>
        <strain evidence="1 2">CBS 449.75</strain>
    </source>
</reference>
<name>A0ABR4LIB2_9EURO</name>
<organism evidence="1 2">
    <name type="scientific">Aspergillus lucknowensis</name>
    <dbReference type="NCBI Taxonomy" id="176173"/>
    <lineage>
        <taxon>Eukaryota</taxon>
        <taxon>Fungi</taxon>
        <taxon>Dikarya</taxon>
        <taxon>Ascomycota</taxon>
        <taxon>Pezizomycotina</taxon>
        <taxon>Eurotiomycetes</taxon>
        <taxon>Eurotiomycetidae</taxon>
        <taxon>Eurotiales</taxon>
        <taxon>Aspergillaceae</taxon>
        <taxon>Aspergillus</taxon>
        <taxon>Aspergillus subgen. Nidulantes</taxon>
    </lineage>
</organism>
<protein>
    <submittedName>
        <fullName evidence="1">Uncharacterized protein</fullName>
    </submittedName>
</protein>
<dbReference type="EMBL" id="JBFXLQ010000055">
    <property type="protein sequence ID" value="KAL2863173.1"/>
    <property type="molecule type" value="Genomic_DNA"/>
</dbReference>
<comment type="caution">
    <text evidence="1">The sequence shown here is derived from an EMBL/GenBank/DDBJ whole genome shotgun (WGS) entry which is preliminary data.</text>
</comment>
<evidence type="ECO:0000313" key="2">
    <source>
        <dbReference type="Proteomes" id="UP001610432"/>
    </source>
</evidence>
<dbReference type="Proteomes" id="UP001610432">
    <property type="component" value="Unassembled WGS sequence"/>
</dbReference>
<proteinExistence type="predicted"/>
<sequence>MTIPRCPLLTRNSQTRMLPWRSSAAKLINERQDGQLTLRARDTYEPTYFPRPQCIGYMGVVHRRRKEAKKENCEVFGFVTDGYDFCFMKIDEFSRLYKTRIPVIYFRYNGNCVPGGANQ</sequence>
<keyword evidence="2" id="KW-1185">Reference proteome</keyword>
<accession>A0ABR4LIB2</accession>